<dbReference type="PANTHER" id="PTHR31652">
    <property type="entry name" value="LIMR FAMILY PROTEIN DDB_G0283707-RELATED"/>
    <property type="match status" value="1"/>
</dbReference>
<feature type="transmembrane region" description="Helical" evidence="5">
    <location>
        <begin position="196"/>
        <end position="219"/>
    </location>
</feature>
<dbReference type="EMBL" id="MLAK01000791">
    <property type="protein sequence ID" value="OHT04500.1"/>
    <property type="molecule type" value="Genomic_DNA"/>
</dbReference>
<feature type="transmembrane region" description="Helical" evidence="5">
    <location>
        <begin position="145"/>
        <end position="175"/>
    </location>
</feature>
<dbReference type="AlphaFoldDB" id="A0A1J4K417"/>
<dbReference type="GeneID" id="94840611"/>
<comment type="caution">
    <text evidence="6">The sequence shown here is derived from an EMBL/GenBank/DDBJ whole genome shotgun (WGS) entry which is preliminary data.</text>
</comment>
<keyword evidence="3 5" id="KW-1133">Transmembrane helix</keyword>
<keyword evidence="7" id="KW-1185">Reference proteome</keyword>
<dbReference type="RefSeq" id="XP_068357636.1">
    <property type="nucleotide sequence ID" value="XM_068505907.1"/>
</dbReference>
<organism evidence="6 7">
    <name type="scientific">Tritrichomonas foetus</name>
    <dbReference type="NCBI Taxonomy" id="1144522"/>
    <lineage>
        <taxon>Eukaryota</taxon>
        <taxon>Metamonada</taxon>
        <taxon>Parabasalia</taxon>
        <taxon>Tritrichomonadida</taxon>
        <taxon>Tritrichomonadidae</taxon>
        <taxon>Tritrichomonas</taxon>
    </lineage>
</organism>
<feature type="transmembrane region" description="Helical" evidence="5">
    <location>
        <begin position="239"/>
        <end position="260"/>
    </location>
</feature>
<evidence type="ECO:0000256" key="4">
    <source>
        <dbReference type="ARBA" id="ARBA00023136"/>
    </source>
</evidence>
<dbReference type="OrthoDB" id="73273at2759"/>
<evidence type="ECO:0000313" key="6">
    <source>
        <dbReference type="EMBL" id="OHT04500.1"/>
    </source>
</evidence>
<dbReference type="PANTHER" id="PTHR31652:SF0">
    <property type="entry name" value="LIMR FAMILY PROTEIN DDB_G0283707-RELATED"/>
    <property type="match status" value="1"/>
</dbReference>
<evidence type="ECO:0000256" key="1">
    <source>
        <dbReference type="ARBA" id="ARBA00004141"/>
    </source>
</evidence>
<dbReference type="Proteomes" id="UP000179807">
    <property type="component" value="Unassembled WGS sequence"/>
</dbReference>
<evidence type="ECO:0000256" key="2">
    <source>
        <dbReference type="ARBA" id="ARBA00022692"/>
    </source>
</evidence>
<accession>A0A1J4K417</accession>
<evidence type="ECO:0000256" key="3">
    <source>
        <dbReference type="ARBA" id="ARBA00022989"/>
    </source>
</evidence>
<keyword evidence="4 5" id="KW-0472">Membrane</keyword>
<gene>
    <name evidence="6" type="ORF">TRFO_28011</name>
</gene>
<feature type="transmembrane region" description="Helical" evidence="5">
    <location>
        <begin position="99"/>
        <end position="125"/>
    </location>
</feature>
<comment type="subcellular location">
    <subcellularLocation>
        <location evidence="1">Membrane</location>
        <topology evidence="1">Multi-pass membrane protein</topology>
    </subcellularLocation>
</comment>
<reference evidence="6" key="1">
    <citation type="submission" date="2016-10" db="EMBL/GenBank/DDBJ databases">
        <authorList>
            <person name="Benchimol M."/>
            <person name="Almeida L.G."/>
            <person name="Vasconcelos A.T."/>
            <person name="Perreira-Neves A."/>
            <person name="Rosa I.A."/>
            <person name="Tasca T."/>
            <person name="Bogo M.R."/>
            <person name="de Souza W."/>
        </authorList>
    </citation>
    <scope>NUCLEOTIDE SEQUENCE [LARGE SCALE GENOMIC DNA]</scope>
    <source>
        <strain evidence="6">K</strain>
    </source>
</reference>
<dbReference type="VEuPathDB" id="TrichDB:TRFO_28011"/>
<protein>
    <submittedName>
        <fullName evidence="6">Uncharacterized protein</fullName>
    </submittedName>
</protein>
<evidence type="ECO:0000256" key="5">
    <source>
        <dbReference type="SAM" id="Phobius"/>
    </source>
</evidence>
<proteinExistence type="predicted"/>
<name>A0A1J4K417_9EUKA</name>
<sequence>MGGCGIVTLPFNLIGSFINRPRPITLEKYTKASLSVNRWASELMYEGDILKKDVMKYGKNHKKVRKRLTRYEFQVESLEKTYSLIQIAYKLRGGNPIGYWFQLIMGIIGIILSIVWIVHIIVYFLLDYYPFLNTFFDIINNHFPYGAVIFYGIFVYYLYWCVLDGTASVGINILIIRVHPMEKKNTPMTSILFNSAVMLFASFGIALFCSMNFAIYARLTSLEMIYGVLMQTLAGLKYVWQYGTYVFLGFIVIGLIWKLATLKKRDKKIAIIKKSFKNYNTSNLNSKKDAALI</sequence>
<dbReference type="GO" id="GO:0016020">
    <property type="term" value="C:membrane"/>
    <property type="evidence" value="ECO:0007669"/>
    <property type="project" value="UniProtKB-SubCell"/>
</dbReference>
<evidence type="ECO:0000313" key="7">
    <source>
        <dbReference type="Proteomes" id="UP000179807"/>
    </source>
</evidence>
<keyword evidence="2 5" id="KW-0812">Transmembrane</keyword>